<dbReference type="SUPFAM" id="SSF56399">
    <property type="entry name" value="ADP-ribosylation"/>
    <property type="match status" value="1"/>
</dbReference>
<dbReference type="Pfam" id="PF06108">
    <property type="entry name" value="DUF952"/>
    <property type="match status" value="1"/>
</dbReference>
<dbReference type="AlphaFoldDB" id="A0A8H4LNI8"/>
<dbReference type="OrthoDB" id="3335358at2759"/>
<sequence>MTSEALPRYIYKILPSAPLEPLPKEFPLSELDRNDGFIHLSTSTQVPKTADLFFRGANSLWIVKLEFSQFAGSIKWEDGFPHLYGNFGADNVDSVEKFDRASRDQTWGRVLKSSSWLE</sequence>
<proteinExistence type="predicted"/>
<evidence type="ECO:0008006" key="3">
    <source>
        <dbReference type="Google" id="ProtNLM"/>
    </source>
</evidence>
<comment type="caution">
    <text evidence="1">The sequence shown here is derived from an EMBL/GenBank/DDBJ whole genome shotgun (WGS) entry which is preliminary data.</text>
</comment>
<dbReference type="PANTHER" id="PTHR34129:SF1">
    <property type="entry name" value="DUF952 DOMAIN-CONTAINING PROTEIN"/>
    <property type="match status" value="1"/>
</dbReference>
<dbReference type="Gene3D" id="3.20.170.20">
    <property type="entry name" value="Protein of unknown function DUF952"/>
    <property type="match status" value="1"/>
</dbReference>
<dbReference type="Proteomes" id="UP000554235">
    <property type="component" value="Unassembled WGS sequence"/>
</dbReference>
<dbReference type="PANTHER" id="PTHR34129">
    <property type="entry name" value="BLR1139 PROTEIN"/>
    <property type="match status" value="1"/>
</dbReference>
<dbReference type="EMBL" id="JAADYS010000313">
    <property type="protein sequence ID" value="KAF4470664.1"/>
    <property type="molecule type" value="Genomic_DNA"/>
</dbReference>
<dbReference type="InterPro" id="IPR009297">
    <property type="entry name" value="DUF952"/>
</dbReference>
<protein>
    <recommendedName>
        <fullName evidence="3">DUF952 domain-containing protein</fullName>
    </recommendedName>
</protein>
<keyword evidence="2" id="KW-1185">Reference proteome</keyword>
<name>A0A8H4LNI8_9HYPO</name>
<reference evidence="1 2" key="1">
    <citation type="submission" date="2020-01" db="EMBL/GenBank/DDBJ databases">
        <title>Identification and distribution of gene clusters putatively required for synthesis of sphingolipid metabolism inhibitors in phylogenetically diverse species of the filamentous fungus Fusarium.</title>
        <authorList>
            <person name="Kim H.-S."/>
            <person name="Busman M."/>
            <person name="Brown D.W."/>
            <person name="Divon H."/>
            <person name="Uhlig S."/>
            <person name="Proctor R.H."/>
        </authorList>
    </citation>
    <scope>NUCLEOTIDE SEQUENCE [LARGE SCALE GENOMIC DNA]</scope>
    <source>
        <strain evidence="1 2">NRRL 20459</strain>
    </source>
</reference>
<gene>
    <name evidence="1" type="ORF">FALBO_2437</name>
</gene>
<evidence type="ECO:0000313" key="2">
    <source>
        <dbReference type="Proteomes" id="UP000554235"/>
    </source>
</evidence>
<accession>A0A8H4LNI8</accession>
<organism evidence="1 2">
    <name type="scientific">Fusarium albosuccineum</name>
    <dbReference type="NCBI Taxonomy" id="1237068"/>
    <lineage>
        <taxon>Eukaryota</taxon>
        <taxon>Fungi</taxon>
        <taxon>Dikarya</taxon>
        <taxon>Ascomycota</taxon>
        <taxon>Pezizomycotina</taxon>
        <taxon>Sordariomycetes</taxon>
        <taxon>Hypocreomycetidae</taxon>
        <taxon>Hypocreales</taxon>
        <taxon>Nectriaceae</taxon>
        <taxon>Fusarium</taxon>
        <taxon>Fusarium decemcellulare species complex</taxon>
    </lineage>
</organism>
<evidence type="ECO:0000313" key="1">
    <source>
        <dbReference type="EMBL" id="KAF4470664.1"/>
    </source>
</evidence>